<feature type="domain" description="Aldehyde dehydrogenase" evidence="3">
    <location>
        <begin position="2"/>
        <end position="448"/>
    </location>
</feature>
<dbReference type="Proteomes" id="UP000257127">
    <property type="component" value="Unassembled WGS sequence"/>
</dbReference>
<dbReference type="AlphaFoldDB" id="A0A3E1EUS7"/>
<keyword evidence="2" id="KW-0560">Oxidoreductase</keyword>
<dbReference type="GO" id="GO:0008911">
    <property type="term" value="F:lactaldehyde dehydrogenase (NAD+) activity"/>
    <property type="evidence" value="ECO:0007669"/>
    <property type="project" value="TreeGrafter"/>
</dbReference>
<dbReference type="RefSeq" id="WP_116881926.1">
    <property type="nucleotide sequence ID" value="NZ_QURB01000010.1"/>
</dbReference>
<dbReference type="Pfam" id="PF00171">
    <property type="entry name" value="Aldedh"/>
    <property type="match status" value="1"/>
</dbReference>
<sequence length="453" mass="49795">MKIKNPFNNEVIGEITLENQEEVFDKVELAVKSKSKLKALSSGDKSKILNEIIEGIHSNFDALVKTIIQESGKPYRYAKGEVNRAIQTFTIASEECKRLPHDLFDIDATEKGRNLMGELQYVPKGVVFGISPFNFPLNLAVHKIAPAIAAGCPLILKPSSKTPLTMVLLSNIIKNTSLPEGGFELVHCSRETGNKLIEHDEIDVLSFTGSPGVGWKMKSMAAKKHTVLELGGNAGAILAKDANLELAIEELFVGGFAYSGQVCIHTQRIYVHASLFEDFKSAYLAKVEGLTIGDPMDEDTEFGVMIDEDNAKRVEEWVDEAISSGATCLIGGKREGALYAPTVLTNVAKGQKVRDEEVFGPVVILESFETLDDAIHEVNDCRWGLQAAIFTDSIQNRNKAFNELKVGALIHNKSTIFRVDDMPYGGVKDSGFGREGVRYAMLDFLDPKLLVRE</sequence>
<evidence type="ECO:0000256" key="2">
    <source>
        <dbReference type="ARBA" id="ARBA00023002"/>
    </source>
</evidence>
<name>A0A3E1EUS7_9FLAO</name>
<evidence type="ECO:0000259" key="3">
    <source>
        <dbReference type="Pfam" id="PF00171"/>
    </source>
</evidence>
<dbReference type="InterPro" id="IPR051020">
    <property type="entry name" value="ALDH-related_metabolic_enz"/>
</dbReference>
<evidence type="ECO:0000256" key="1">
    <source>
        <dbReference type="ARBA" id="ARBA00009986"/>
    </source>
</evidence>
<proteinExistence type="inferred from homology"/>
<keyword evidence="5" id="KW-1185">Reference proteome</keyword>
<gene>
    <name evidence="4" type="ORF">DXU93_13970</name>
</gene>
<reference evidence="4 5" key="1">
    <citation type="submission" date="2018-08" db="EMBL/GenBank/DDBJ databases">
        <title>The draft genome squence of Brumimicrobium sp. N62.</title>
        <authorList>
            <person name="Du Z.-J."/>
            <person name="Luo H.-R."/>
        </authorList>
    </citation>
    <scope>NUCLEOTIDE SEQUENCE [LARGE SCALE GENOMIC DNA]</scope>
    <source>
        <strain evidence="4 5">N62</strain>
    </source>
</reference>
<evidence type="ECO:0000313" key="5">
    <source>
        <dbReference type="Proteomes" id="UP000257127"/>
    </source>
</evidence>
<dbReference type="InterPro" id="IPR016163">
    <property type="entry name" value="Ald_DH_C"/>
</dbReference>
<dbReference type="PANTHER" id="PTHR42991:SF1">
    <property type="entry name" value="ALDEHYDE DEHYDROGENASE"/>
    <property type="match status" value="1"/>
</dbReference>
<dbReference type="InterPro" id="IPR016162">
    <property type="entry name" value="Ald_DH_N"/>
</dbReference>
<dbReference type="InterPro" id="IPR015590">
    <property type="entry name" value="Aldehyde_DH_dom"/>
</dbReference>
<dbReference type="InterPro" id="IPR016161">
    <property type="entry name" value="Ald_DH/histidinol_DH"/>
</dbReference>
<protein>
    <submittedName>
        <fullName evidence="4">Aldehyde dehydrogenase family protein</fullName>
    </submittedName>
</protein>
<dbReference type="EMBL" id="QURB01000010">
    <property type="protein sequence ID" value="RFC53305.1"/>
    <property type="molecule type" value="Genomic_DNA"/>
</dbReference>
<comment type="similarity">
    <text evidence="1">Belongs to the aldehyde dehydrogenase family.</text>
</comment>
<dbReference type="PANTHER" id="PTHR42991">
    <property type="entry name" value="ALDEHYDE DEHYDROGENASE"/>
    <property type="match status" value="1"/>
</dbReference>
<evidence type="ECO:0000313" key="4">
    <source>
        <dbReference type="EMBL" id="RFC53305.1"/>
    </source>
</evidence>
<dbReference type="Gene3D" id="3.40.605.10">
    <property type="entry name" value="Aldehyde Dehydrogenase, Chain A, domain 1"/>
    <property type="match status" value="1"/>
</dbReference>
<organism evidence="4 5">
    <name type="scientific">Brumimicrobium aurantiacum</name>
    <dbReference type="NCBI Taxonomy" id="1737063"/>
    <lineage>
        <taxon>Bacteria</taxon>
        <taxon>Pseudomonadati</taxon>
        <taxon>Bacteroidota</taxon>
        <taxon>Flavobacteriia</taxon>
        <taxon>Flavobacteriales</taxon>
        <taxon>Crocinitomicaceae</taxon>
        <taxon>Brumimicrobium</taxon>
    </lineage>
</organism>
<dbReference type="OrthoDB" id="9762913at2"/>
<accession>A0A3E1EUS7</accession>
<dbReference type="Gene3D" id="3.40.309.10">
    <property type="entry name" value="Aldehyde Dehydrogenase, Chain A, domain 2"/>
    <property type="match status" value="1"/>
</dbReference>
<comment type="caution">
    <text evidence="4">The sequence shown here is derived from an EMBL/GenBank/DDBJ whole genome shotgun (WGS) entry which is preliminary data.</text>
</comment>
<dbReference type="SUPFAM" id="SSF53720">
    <property type="entry name" value="ALDH-like"/>
    <property type="match status" value="1"/>
</dbReference>